<dbReference type="Proteomes" id="UP001314205">
    <property type="component" value="Unassembled WGS sequence"/>
</dbReference>
<dbReference type="PROSITE" id="PS00893">
    <property type="entry name" value="NUDIX_BOX"/>
    <property type="match status" value="1"/>
</dbReference>
<evidence type="ECO:0000256" key="5">
    <source>
        <dbReference type="ARBA" id="ARBA00022842"/>
    </source>
</evidence>
<dbReference type="CDD" id="cd03426">
    <property type="entry name" value="NUDIX_CoAse_Nudt7"/>
    <property type="match status" value="1"/>
</dbReference>
<dbReference type="SUPFAM" id="SSF55811">
    <property type="entry name" value="Nudix"/>
    <property type="match status" value="1"/>
</dbReference>
<dbReference type="InterPro" id="IPR000086">
    <property type="entry name" value="NUDIX_hydrolase_dom"/>
</dbReference>
<accession>A0AAV1KYK3</accession>
<evidence type="ECO:0000313" key="9">
    <source>
        <dbReference type="Proteomes" id="UP001314205"/>
    </source>
</evidence>
<dbReference type="PANTHER" id="PTHR12992:SF11">
    <property type="entry name" value="MITOCHONDRIAL COENZYME A DIPHOSPHATASE NUDT8"/>
    <property type="match status" value="1"/>
</dbReference>
<dbReference type="Pfam" id="PF00293">
    <property type="entry name" value="NUDIX"/>
    <property type="match status" value="1"/>
</dbReference>
<keyword evidence="4" id="KW-0378">Hydrolase</keyword>
<dbReference type="PROSITE" id="PS51462">
    <property type="entry name" value="NUDIX"/>
    <property type="match status" value="1"/>
</dbReference>
<evidence type="ECO:0000256" key="6">
    <source>
        <dbReference type="ARBA" id="ARBA00023211"/>
    </source>
</evidence>
<dbReference type="InterPro" id="IPR015797">
    <property type="entry name" value="NUDIX_hydrolase-like_dom_sf"/>
</dbReference>
<gene>
    <name evidence="8" type="ORF">PARMNEM_LOCUS8046</name>
</gene>
<dbReference type="GO" id="GO:0010945">
    <property type="term" value="F:coenzyme A diphosphatase activity"/>
    <property type="evidence" value="ECO:0007669"/>
    <property type="project" value="InterPro"/>
</dbReference>
<dbReference type="PANTHER" id="PTHR12992">
    <property type="entry name" value="NUDIX HYDROLASE"/>
    <property type="match status" value="1"/>
</dbReference>
<organism evidence="8 9">
    <name type="scientific">Parnassius mnemosyne</name>
    <name type="common">clouded apollo</name>
    <dbReference type="NCBI Taxonomy" id="213953"/>
    <lineage>
        <taxon>Eukaryota</taxon>
        <taxon>Metazoa</taxon>
        <taxon>Ecdysozoa</taxon>
        <taxon>Arthropoda</taxon>
        <taxon>Hexapoda</taxon>
        <taxon>Insecta</taxon>
        <taxon>Pterygota</taxon>
        <taxon>Neoptera</taxon>
        <taxon>Endopterygota</taxon>
        <taxon>Lepidoptera</taxon>
        <taxon>Glossata</taxon>
        <taxon>Ditrysia</taxon>
        <taxon>Papilionoidea</taxon>
        <taxon>Papilionidae</taxon>
        <taxon>Parnassiinae</taxon>
        <taxon>Parnassini</taxon>
        <taxon>Parnassius</taxon>
        <taxon>Driopa</taxon>
    </lineage>
</organism>
<evidence type="ECO:0000256" key="4">
    <source>
        <dbReference type="ARBA" id="ARBA00022801"/>
    </source>
</evidence>
<dbReference type="InterPro" id="IPR045121">
    <property type="entry name" value="CoAse"/>
</dbReference>
<dbReference type="AlphaFoldDB" id="A0AAV1KYK3"/>
<dbReference type="Gene3D" id="3.90.79.10">
    <property type="entry name" value="Nucleoside Triphosphate Pyrophosphohydrolase"/>
    <property type="match status" value="1"/>
</dbReference>
<protein>
    <recommendedName>
        <fullName evidence="7">Nudix hydrolase domain-containing protein</fullName>
    </recommendedName>
</protein>
<comment type="cofactor">
    <cofactor evidence="2">
        <name>Mg(2+)</name>
        <dbReference type="ChEBI" id="CHEBI:18420"/>
    </cofactor>
</comment>
<sequence>MSLTPQILLSTIARERCVANIKELPAFSFNSGKIKENASVLVPLCVQNGEVFLVYTLRSSNLKNHSGQVSFPGGKRDRGETVVETALRETEEEIGISREKIHIWCEMPQVQGRNKDILITPVVGEILNYDPLTLRRNVDEVDEIFTVPMKNFCDVRNHAHLKFEKHILPIFLYEKHKIWGITGLITHLFLQCFLPPDVYNVDFLRKRIELQELQSSKL</sequence>
<feature type="domain" description="Nudix hydrolase" evidence="7">
    <location>
        <begin position="35"/>
        <end position="173"/>
    </location>
</feature>
<keyword evidence="5" id="KW-0460">Magnesium</keyword>
<proteinExistence type="predicted"/>
<keyword evidence="6" id="KW-0464">Manganese</keyword>
<comment type="caution">
    <text evidence="8">The sequence shown here is derived from an EMBL/GenBank/DDBJ whole genome shotgun (WGS) entry which is preliminary data.</text>
</comment>
<dbReference type="InterPro" id="IPR020084">
    <property type="entry name" value="NUDIX_hydrolase_CS"/>
</dbReference>
<evidence type="ECO:0000256" key="3">
    <source>
        <dbReference type="ARBA" id="ARBA00022723"/>
    </source>
</evidence>
<dbReference type="GO" id="GO:0046872">
    <property type="term" value="F:metal ion binding"/>
    <property type="evidence" value="ECO:0007669"/>
    <property type="project" value="UniProtKB-KW"/>
</dbReference>
<evidence type="ECO:0000313" key="8">
    <source>
        <dbReference type="EMBL" id="CAK1587187.1"/>
    </source>
</evidence>
<reference evidence="8 9" key="1">
    <citation type="submission" date="2023-11" db="EMBL/GenBank/DDBJ databases">
        <authorList>
            <person name="Hedman E."/>
            <person name="Englund M."/>
            <person name="Stromberg M."/>
            <person name="Nyberg Akerstrom W."/>
            <person name="Nylinder S."/>
            <person name="Jareborg N."/>
            <person name="Kallberg Y."/>
            <person name="Kronander E."/>
        </authorList>
    </citation>
    <scope>NUCLEOTIDE SEQUENCE [LARGE SCALE GENOMIC DNA]</scope>
</reference>
<evidence type="ECO:0000259" key="7">
    <source>
        <dbReference type="PROSITE" id="PS51462"/>
    </source>
</evidence>
<comment type="cofactor">
    <cofactor evidence="1">
        <name>Mn(2+)</name>
        <dbReference type="ChEBI" id="CHEBI:29035"/>
    </cofactor>
</comment>
<dbReference type="EMBL" id="CAVLGL010000081">
    <property type="protein sequence ID" value="CAK1587187.1"/>
    <property type="molecule type" value="Genomic_DNA"/>
</dbReference>
<evidence type="ECO:0000256" key="2">
    <source>
        <dbReference type="ARBA" id="ARBA00001946"/>
    </source>
</evidence>
<name>A0AAV1KYK3_9NEOP</name>
<evidence type="ECO:0000256" key="1">
    <source>
        <dbReference type="ARBA" id="ARBA00001936"/>
    </source>
</evidence>
<keyword evidence="3" id="KW-0479">Metal-binding</keyword>
<keyword evidence="9" id="KW-1185">Reference proteome</keyword>